<keyword evidence="4" id="KW-0732">Signal</keyword>
<evidence type="ECO:0000256" key="1">
    <source>
        <dbReference type="ARBA" id="ARBA00004236"/>
    </source>
</evidence>
<evidence type="ECO:0000259" key="5">
    <source>
        <dbReference type="Pfam" id="PF25944"/>
    </source>
</evidence>
<name>A0A098TIX2_9CYAN</name>
<dbReference type="Gene3D" id="2.40.50.100">
    <property type="match status" value="2"/>
</dbReference>
<dbReference type="STRING" id="1497020.DO97_08105"/>
<dbReference type="EMBL" id="JJML01000025">
    <property type="protein sequence ID" value="KGF72505.1"/>
    <property type="molecule type" value="Genomic_DNA"/>
</dbReference>
<comment type="similarity">
    <text evidence="2">Belongs to the membrane fusion protein (MFP) (TC 8.A.1) family.</text>
</comment>
<dbReference type="GO" id="GO:0015562">
    <property type="term" value="F:efflux transmembrane transporter activity"/>
    <property type="evidence" value="ECO:0007669"/>
    <property type="project" value="TreeGrafter"/>
</dbReference>
<keyword evidence="7" id="KW-1185">Reference proteome</keyword>
<evidence type="ECO:0000256" key="4">
    <source>
        <dbReference type="SAM" id="SignalP"/>
    </source>
</evidence>
<evidence type="ECO:0000256" key="3">
    <source>
        <dbReference type="SAM" id="Coils"/>
    </source>
</evidence>
<protein>
    <recommendedName>
        <fullName evidence="5">Multidrug resistance protein MdtA-like beta-barrel domain-containing protein</fullName>
    </recommendedName>
</protein>
<dbReference type="NCBIfam" id="TIGR01730">
    <property type="entry name" value="RND_mfp"/>
    <property type="match status" value="1"/>
</dbReference>
<keyword evidence="3" id="KW-0175">Coiled coil</keyword>
<dbReference type="InterPro" id="IPR058626">
    <property type="entry name" value="MdtA-like_b-barrel"/>
</dbReference>
<dbReference type="InterPro" id="IPR006143">
    <property type="entry name" value="RND_pump_MFP"/>
</dbReference>
<reference evidence="6 7" key="1">
    <citation type="journal article" date="2014" name="Mol. Ecol.">
        <title>Evolution of Synechococcus.</title>
        <authorList>
            <person name="Dvorak P."/>
            <person name="Casamatta D."/>
            <person name="Hasler P."/>
            <person name="Poulickova A."/>
            <person name="Ondrej V."/>
            <person name="Sanges R."/>
        </authorList>
    </citation>
    <scope>NUCLEOTIDE SEQUENCE [LARGE SCALE GENOMIC DNA]</scope>
    <source>
        <strain evidence="6 7">CAUP A 1101</strain>
    </source>
</reference>
<evidence type="ECO:0000313" key="7">
    <source>
        <dbReference type="Proteomes" id="UP000030170"/>
    </source>
</evidence>
<gene>
    <name evidence="6" type="ORF">DO97_08105</name>
</gene>
<dbReference type="OrthoDB" id="5379451at2"/>
<sequence>MLRGRLQYSGCVLSALMGTVLAFATGCSKQAAIAPPAAFPVQLLELQPASVQDTTEFVGKLEAIAQVQVRSEIQGTIQEILVREGDPVAAGTTLIKLQPDQTVPQLQSAQAAANGAILARATAFKDRQVSQARLLTAQSDLDLAQTNFKRAHYLLNEGAIATLRYDEAKNQLDAARNRLTAAKEQFQAADIAILQATANVHQAQAEVKAAKVSVGFKQIVAAIPGIVGDLPERVGDYVTTGQVVTTLTQNNALDLRLSIPSNRLNQLRLGLPVQLVNPNTKEQLTTGRINFIAPRVDAANQVILVKARFPNNGHRLKDGQFVEAWVIWSQRPGILIPTNAVKRLADQAFVYVAQAGTTPGKSQQIVRQRPVRLGTIQAGKYQVLEGLSPGDRIAVSNILKLKEGTPIQPQT</sequence>
<dbReference type="PROSITE" id="PS51257">
    <property type="entry name" value="PROKAR_LIPOPROTEIN"/>
    <property type="match status" value="1"/>
</dbReference>
<feature type="chain" id="PRO_5001949519" description="Multidrug resistance protein MdtA-like beta-barrel domain-containing protein" evidence="4">
    <location>
        <begin position="25"/>
        <end position="411"/>
    </location>
</feature>
<feature type="coiled-coil region" evidence="3">
    <location>
        <begin position="165"/>
        <end position="192"/>
    </location>
</feature>
<proteinExistence type="inferred from homology"/>
<dbReference type="AlphaFoldDB" id="A0A098TIX2"/>
<dbReference type="Gene3D" id="2.40.30.170">
    <property type="match status" value="1"/>
</dbReference>
<dbReference type="Gene3D" id="1.10.287.470">
    <property type="entry name" value="Helix hairpin bin"/>
    <property type="match status" value="1"/>
</dbReference>
<dbReference type="PANTHER" id="PTHR30469:SF39">
    <property type="entry name" value="SLL0180 PROTEIN"/>
    <property type="match status" value="1"/>
</dbReference>
<feature type="domain" description="Multidrug resistance protein MdtA-like beta-barrel" evidence="5">
    <location>
        <begin position="243"/>
        <end position="324"/>
    </location>
</feature>
<organism evidence="6 7">
    <name type="scientific">Neosynechococcus sphagnicola sy1</name>
    <dbReference type="NCBI Taxonomy" id="1497020"/>
    <lineage>
        <taxon>Bacteria</taxon>
        <taxon>Bacillati</taxon>
        <taxon>Cyanobacteriota</taxon>
        <taxon>Cyanophyceae</taxon>
        <taxon>Neosynechococcales</taxon>
        <taxon>Neosynechococcaceae</taxon>
        <taxon>Neosynechococcus</taxon>
    </lineage>
</organism>
<evidence type="ECO:0000256" key="2">
    <source>
        <dbReference type="ARBA" id="ARBA00009477"/>
    </source>
</evidence>
<dbReference type="Proteomes" id="UP000030170">
    <property type="component" value="Unassembled WGS sequence"/>
</dbReference>
<evidence type="ECO:0000313" key="6">
    <source>
        <dbReference type="EMBL" id="KGF72505.1"/>
    </source>
</evidence>
<comment type="caution">
    <text evidence="6">The sequence shown here is derived from an EMBL/GenBank/DDBJ whole genome shotgun (WGS) entry which is preliminary data.</text>
</comment>
<comment type="subcellular location">
    <subcellularLocation>
        <location evidence="1">Cell membrane</location>
    </subcellularLocation>
</comment>
<dbReference type="Pfam" id="PF25944">
    <property type="entry name" value="Beta-barrel_RND"/>
    <property type="match status" value="1"/>
</dbReference>
<dbReference type="PANTHER" id="PTHR30469">
    <property type="entry name" value="MULTIDRUG RESISTANCE PROTEIN MDTA"/>
    <property type="match status" value="1"/>
</dbReference>
<dbReference type="Gene3D" id="2.40.420.20">
    <property type="match status" value="1"/>
</dbReference>
<dbReference type="GO" id="GO:1990281">
    <property type="term" value="C:efflux pump complex"/>
    <property type="evidence" value="ECO:0007669"/>
    <property type="project" value="TreeGrafter"/>
</dbReference>
<dbReference type="SUPFAM" id="SSF111369">
    <property type="entry name" value="HlyD-like secretion proteins"/>
    <property type="match status" value="2"/>
</dbReference>
<accession>A0A098TIX2</accession>
<feature type="signal peptide" evidence="4">
    <location>
        <begin position="1"/>
        <end position="24"/>
    </location>
</feature>